<keyword evidence="1" id="KW-1133">Transmembrane helix</keyword>
<keyword evidence="4" id="KW-1185">Reference proteome</keyword>
<feature type="chain" id="PRO_5014669452" evidence="2">
    <location>
        <begin position="30"/>
        <end position="746"/>
    </location>
</feature>
<feature type="transmembrane region" description="Helical" evidence="1">
    <location>
        <begin position="695"/>
        <end position="714"/>
    </location>
</feature>
<feature type="transmembrane region" description="Helical" evidence="1">
    <location>
        <begin position="604"/>
        <end position="621"/>
    </location>
</feature>
<feature type="signal peptide" evidence="2">
    <location>
        <begin position="1"/>
        <end position="29"/>
    </location>
</feature>
<feature type="transmembrane region" description="Helical" evidence="1">
    <location>
        <begin position="429"/>
        <end position="452"/>
    </location>
</feature>
<accession>A0A2L2XG10</accession>
<sequence>MLKLIRKICHMVIIIFICCLIFSPGPAAAGTTAPGRFIIVVLDQIGLEDLSDPSLKNINYLIENGAVALMNNRTGGASIADNTFTTVGAGSRAVGYPAAAQAFNAGDKINSHNVEDIYLRRNEEHNLTPHNILNLNTDQLKTLNSNRHYNVHIGATGDLLNSAGISTAVLGNSDMPPEDSSFPGYIYGRQAVSLLMDGRGVVDYGDISGDLLMADKSAPFGVRTDEKRLLSRFTENYGRCKVIIIDFGDTTRAAVYTGKSNEIISNRHTSAALKRADDFIGRVLRQIDLKRDCLAVLAPTPSQKSISLGNTLTPVILTGNGVNKGLLTSGSTHRKGIVANIDVAPTILGFYNIDKTEAIYGQKITSLPSGNQMEYLRDIENKLVDNTTRRLPMLSAVAYYTLAILIVSLLIFILHLFGVETSDLLKKFLLANYLAIFSLPLALLLLAVPGALTVGQSFIALLLIILLITGLYYPLYRKYNILYYISGISLTFIAILFADLFTGADLIVTSPLGYDPQSGARFYGIGNEFMGAVIGASTLGIATFMDIKKFKGRLLLAGVLMLGILFVLVYPGLGSKAGASISVTAAFVTLIWLLSGYRTGKKQVFIVIIAVLLVIAAISVIDSIGVPRTHVGRAIKEFQAGGWENIYNIIIRKISMNFRLMRYSYWSGMLIVSLLLMLVMFKFKLNFLDSIRRTAPQTLNGCHAGLLGAAVALFTNDAGIVAAATAVIYPVFCMLSLNLLNLKDNK</sequence>
<feature type="transmembrane region" description="Helical" evidence="1">
    <location>
        <begin position="579"/>
        <end position="597"/>
    </location>
</feature>
<feature type="transmembrane region" description="Helical" evidence="1">
    <location>
        <begin position="522"/>
        <end position="542"/>
    </location>
</feature>
<keyword evidence="2" id="KW-0732">Signal</keyword>
<feature type="transmembrane region" description="Helical" evidence="1">
    <location>
        <begin position="720"/>
        <end position="740"/>
    </location>
</feature>
<feature type="transmembrane region" description="Helical" evidence="1">
    <location>
        <begin position="663"/>
        <end position="683"/>
    </location>
</feature>
<dbReference type="EMBL" id="BFAV01000157">
    <property type="protein sequence ID" value="GBF35277.1"/>
    <property type="molecule type" value="Genomic_DNA"/>
</dbReference>
<reference evidence="4" key="1">
    <citation type="submission" date="2018-02" db="EMBL/GenBank/DDBJ databases">
        <title>Genome sequence of Desulfocucumis palustris strain NAW-5.</title>
        <authorList>
            <person name="Watanabe M."/>
            <person name="Kojima H."/>
            <person name="Fukui M."/>
        </authorList>
    </citation>
    <scope>NUCLEOTIDE SEQUENCE [LARGE SCALE GENOMIC DNA]</scope>
    <source>
        <strain evidence="4">NAW-5</strain>
    </source>
</reference>
<keyword evidence="1" id="KW-0812">Transmembrane</keyword>
<feature type="transmembrane region" description="Helical" evidence="1">
    <location>
        <begin position="458"/>
        <end position="475"/>
    </location>
</feature>
<name>A0A2L2XG10_9FIRM</name>
<feature type="transmembrane region" description="Helical" evidence="1">
    <location>
        <begin position="397"/>
        <end position="417"/>
    </location>
</feature>
<dbReference type="SUPFAM" id="SSF53649">
    <property type="entry name" value="Alkaline phosphatase-like"/>
    <property type="match status" value="1"/>
</dbReference>
<evidence type="ECO:0000313" key="3">
    <source>
        <dbReference type="EMBL" id="GBF35277.1"/>
    </source>
</evidence>
<organism evidence="3 4">
    <name type="scientific">Desulfocucumis palustris</name>
    <dbReference type="NCBI Taxonomy" id="1898651"/>
    <lineage>
        <taxon>Bacteria</taxon>
        <taxon>Bacillati</taxon>
        <taxon>Bacillota</taxon>
        <taxon>Clostridia</taxon>
        <taxon>Eubacteriales</taxon>
        <taxon>Desulfocucumaceae</taxon>
        <taxon>Desulfocucumis</taxon>
    </lineage>
</organism>
<feature type="transmembrane region" description="Helical" evidence="1">
    <location>
        <begin position="554"/>
        <end position="573"/>
    </location>
</feature>
<dbReference type="InterPro" id="IPR017850">
    <property type="entry name" value="Alkaline_phosphatase_core_sf"/>
</dbReference>
<feature type="transmembrane region" description="Helical" evidence="1">
    <location>
        <begin position="482"/>
        <end position="502"/>
    </location>
</feature>
<protein>
    <submittedName>
        <fullName evidence="3">Phosphoglyceromutase</fullName>
    </submittedName>
</protein>
<dbReference type="Gene3D" id="3.40.720.10">
    <property type="entry name" value="Alkaline Phosphatase, subunit A"/>
    <property type="match status" value="1"/>
</dbReference>
<gene>
    <name evidence="3" type="ORF">DCCM_4400</name>
</gene>
<comment type="caution">
    <text evidence="3">The sequence shown here is derived from an EMBL/GenBank/DDBJ whole genome shotgun (WGS) entry which is preliminary data.</text>
</comment>
<keyword evidence="1" id="KW-0472">Membrane</keyword>
<dbReference type="AlphaFoldDB" id="A0A2L2XG10"/>
<dbReference type="Proteomes" id="UP000239549">
    <property type="component" value="Unassembled WGS sequence"/>
</dbReference>
<proteinExistence type="predicted"/>
<evidence type="ECO:0000256" key="1">
    <source>
        <dbReference type="SAM" id="Phobius"/>
    </source>
</evidence>
<evidence type="ECO:0000313" key="4">
    <source>
        <dbReference type="Proteomes" id="UP000239549"/>
    </source>
</evidence>
<evidence type="ECO:0000256" key="2">
    <source>
        <dbReference type="SAM" id="SignalP"/>
    </source>
</evidence>